<dbReference type="EMBL" id="BJON01000016">
    <property type="protein sequence ID" value="GED70463.1"/>
    <property type="molecule type" value="Genomic_DNA"/>
</dbReference>
<keyword evidence="2" id="KW-1185">Reference proteome</keyword>
<proteinExistence type="predicted"/>
<sequence>MSLIYSINSPVASSQTKPYIPVETRTYTVNQQRNNDQSTFDFDDDIKRSWSIGIDRLKVSTTDYLQFNYFETNKITQKMGDEEATSFNDTLLESFISVRKKGDLVPVVLMNKELSKSILVFQENEGKGGFVGINW</sequence>
<protein>
    <submittedName>
        <fullName evidence="1">Uncharacterized protein</fullName>
    </submittedName>
</protein>
<evidence type="ECO:0000313" key="1">
    <source>
        <dbReference type="EMBL" id="GED70463.1"/>
    </source>
</evidence>
<accession>A0ABQ0TRB9</accession>
<gene>
    <name evidence="1" type="ORF">BRE01_41650</name>
</gene>
<dbReference type="Proteomes" id="UP000319578">
    <property type="component" value="Unassembled WGS sequence"/>
</dbReference>
<reference evidence="1 2" key="1">
    <citation type="submission" date="2019-06" db="EMBL/GenBank/DDBJ databases">
        <title>Whole genome shotgun sequence of Brevibacillus reuszeri NBRC 15719.</title>
        <authorList>
            <person name="Hosoyama A."/>
            <person name="Uohara A."/>
            <person name="Ohji S."/>
            <person name="Ichikawa N."/>
        </authorList>
    </citation>
    <scope>NUCLEOTIDE SEQUENCE [LARGE SCALE GENOMIC DNA]</scope>
    <source>
        <strain evidence="1 2">NBRC 15719</strain>
    </source>
</reference>
<name>A0ABQ0TRB9_9BACL</name>
<evidence type="ECO:0000313" key="2">
    <source>
        <dbReference type="Proteomes" id="UP000319578"/>
    </source>
</evidence>
<organism evidence="1 2">
    <name type="scientific">Brevibacillus reuszeri</name>
    <dbReference type="NCBI Taxonomy" id="54915"/>
    <lineage>
        <taxon>Bacteria</taxon>
        <taxon>Bacillati</taxon>
        <taxon>Bacillota</taxon>
        <taxon>Bacilli</taxon>
        <taxon>Bacillales</taxon>
        <taxon>Paenibacillaceae</taxon>
        <taxon>Brevibacillus</taxon>
    </lineage>
</organism>
<comment type="caution">
    <text evidence="1">The sequence shown here is derived from an EMBL/GenBank/DDBJ whole genome shotgun (WGS) entry which is preliminary data.</text>
</comment>